<dbReference type="InterPro" id="IPR027417">
    <property type="entry name" value="P-loop_NTPase"/>
</dbReference>
<evidence type="ECO:0000256" key="1">
    <source>
        <dbReference type="SAM" id="Phobius"/>
    </source>
</evidence>
<dbReference type="EMBL" id="JAJVKT010000013">
    <property type="protein sequence ID" value="MCE7509300.1"/>
    <property type="molecule type" value="Genomic_DNA"/>
</dbReference>
<dbReference type="Proteomes" id="UP001107961">
    <property type="component" value="Unassembled WGS sequence"/>
</dbReference>
<proteinExistence type="predicted"/>
<feature type="transmembrane region" description="Helical" evidence="1">
    <location>
        <begin position="160"/>
        <end position="177"/>
    </location>
</feature>
<keyword evidence="3" id="KW-1185">Reference proteome</keyword>
<keyword evidence="1" id="KW-0472">Membrane</keyword>
<protein>
    <submittedName>
        <fullName evidence="2">Sulfotransferase</fullName>
    </submittedName>
</protein>
<dbReference type="SUPFAM" id="SSF52540">
    <property type="entry name" value="P-loop containing nucleoside triphosphate hydrolases"/>
    <property type="match status" value="1"/>
</dbReference>
<keyword evidence="1" id="KW-0812">Transmembrane</keyword>
<reference evidence="2" key="1">
    <citation type="submission" date="2022-01" db="EMBL/GenBank/DDBJ databases">
        <authorList>
            <person name="Karlyshev A.V."/>
            <person name="Jaspars M."/>
        </authorList>
    </citation>
    <scope>NUCLEOTIDE SEQUENCE</scope>
    <source>
        <strain evidence="2">AGSA3-2</strain>
    </source>
</reference>
<dbReference type="AlphaFoldDB" id="A0A9Q3W295"/>
<sequence>MWHVAKLYGRLFLKSWNPDYQGRVSGWSPRRLLAMALFWPAFLLLQTINGLALLLDRVLFPRYRQIAVREPLFVVGIPRSGTTFLHRLLAGDDQRFTTTSLWELIFAPSISQRYLFHGIGLIDRRLGRPLGRLLAWLERRLLGGLDDIHKTGLRDPEEDYLALLPVLGCFLLVLVVPDERLWRLTFADRDLPATEKRRIMAAYRRFVQRHLYFHGEDRVFLSKNPSFTPWIQALAETFPDARFIGCLRNPTQSVPSQINSIVVGARLFDGRDTAAYWREGFMAMLDYYYRHLLDSLDALPQSRQALSVMESLAADPRDTVEGFYRRFGWTPSREYQRYLVAESERARRYRSGHHYDARELGLEVEPLRRTFGWVYQRFSFPLPEGESG</sequence>
<evidence type="ECO:0000313" key="2">
    <source>
        <dbReference type="EMBL" id="MCE7509300.1"/>
    </source>
</evidence>
<accession>A0A9Q3W295</accession>
<gene>
    <name evidence="2" type="ORF">LZG35_11685</name>
</gene>
<dbReference type="RefSeq" id="WP_080530838.1">
    <property type="nucleotide sequence ID" value="NZ_CBDDTQ010000005.1"/>
</dbReference>
<dbReference type="KEGG" id="axe:P40_08825"/>
<feature type="transmembrane region" description="Helical" evidence="1">
    <location>
        <begin position="32"/>
        <end position="55"/>
    </location>
</feature>
<evidence type="ECO:0000313" key="3">
    <source>
        <dbReference type="Proteomes" id="UP001107961"/>
    </source>
</evidence>
<dbReference type="Gene3D" id="3.40.50.300">
    <property type="entry name" value="P-loop containing nucleotide triphosphate hydrolases"/>
    <property type="match status" value="1"/>
</dbReference>
<keyword evidence="1" id="KW-1133">Transmembrane helix</keyword>
<dbReference type="PANTHER" id="PTHR36451:SF1">
    <property type="entry name" value="OMEGA-HYDROXY-BETA-DIHYDROMENAQUINONE-9 SULFOTRANSFERASE STF3"/>
    <property type="match status" value="1"/>
</dbReference>
<dbReference type="Pfam" id="PF13469">
    <property type="entry name" value="Sulfotransfer_3"/>
    <property type="match status" value="1"/>
</dbReference>
<dbReference type="InterPro" id="IPR052736">
    <property type="entry name" value="Stf3_sulfotransferase"/>
</dbReference>
<comment type="caution">
    <text evidence="2">The sequence shown here is derived from an EMBL/GenBank/DDBJ whole genome shotgun (WGS) entry which is preliminary data.</text>
</comment>
<dbReference type="PANTHER" id="PTHR36451">
    <property type="entry name" value="PAPS-DEPENDENT SULFOTRANSFERASE STF3"/>
    <property type="match status" value="1"/>
</dbReference>
<name>A0A9Q3W295_9GAMM</name>
<organism evidence="2 3">
    <name type="scientific">Alloalcanivorax xenomutans</name>
    <dbReference type="NCBI Taxonomy" id="1094342"/>
    <lineage>
        <taxon>Bacteria</taxon>
        <taxon>Pseudomonadati</taxon>
        <taxon>Pseudomonadota</taxon>
        <taxon>Gammaproteobacteria</taxon>
        <taxon>Oceanospirillales</taxon>
        <taxon>Alcanivoracaceae</taxon>
        <taxon>Alloalcanivorax</taxon>
    </lineage>
</organism>